<keyword evidence="2" id="KW-1185">Reference proteome</keyword>
<gene>
    <name evidence="1" type="ORF">H5410_005351</name>
</gene>
<sequence length="78" mass="9035">WIQVGSNKVLIQFFNTRGKDEFFLKIIKKHHIHPQILEVIKLSGLYATITLQHVKVLYGLHVNGDLVLGNEMTRVIRN</sequence>
<organism evidence="1 2">
    <name type="scientific">Solanum commersonii</name>
    <name type="common">Commerson's wild potato</name>
    <name type="synonym">Commerson's nightshade</name>
    <dbReference type="NCBI Taxonomy" id="4109"/>
    <lineage>
        <taxon>Eukaryota</taxon>
        <taxon>Viridiplantae</taxon>
        <taxon>Streptophyta</taxon>
        <taxon>Embryophyta</taxon>
        <taxon>Tracheophyta</taxon>
        <taxon>Spermatophyta</taxon>
        <taxon>Magnoliopsida</taxon>
        <taxon>eudicotyledons</taxon>
        <taxon>Gunneridae</taxon>
        <taxon>Pentapetalae</taxon>
        <taxon>asterids</taxon>
        <taxon>lamiids</taxon>
        <taxon>Solanales</taxon>
        <taxon>Solanaceae</taxon>
        <taxon>Solanoideae</taxon>
        <taxon>Solaneae</taxon>
        <taxon>Solanum</taxon>
    </lineage>
</organism>
<dbReference type="Proteomes" id="UP000824120">
    <property type="component" value="Chromosome 2"/>
</dbReference>
<protein>
    <submittedName>
        <fullName evidence="1">Uncharacterized protein</fullName>
    </submittedName>
</protein>
<accession>A0A9J6A6E7</accession>
<dbReference type="OrthoDB" id="1937804at2759"/>
<dbReference type="EMBL" id="JACXVP010000002">
    <property type="protein sequence ID" value="KAG5620133.1"/>
    <property type="molecule type" value="Genomic_DNA"/>
</dbReference>
<comment type="caution">
    <text evidence="1">The sequence shown here is derived from an EMBL/GenBank/DDBJ whole genome shotgun (WGS) entry which is preliminary data.</text>
</comment>
<reference evidence="1 2" key="1">
    <citation type="submission" date="2020-09" db="EMBL/GenBank/DDBJ databases">
        <title>De no assembly of potato wild relative species, Solanum commersonii.</title>
        <authorList>
            <person name="Cho K."/>
        </authorList>
    </citation>
    <scope>NUCLEOTIDE SEQUENCE [LARGE SCALE GENOMIC DNA]</scope>
    <source>
        <strain evidence="1">LZ3.2</strain>
        <tissue evidence="1">Leaf</tissue>
    </source>
</reference>
<dbReference type="AlphaFoldDB" id="A0A9J6A6E7"/>
<evidence type="ECO:0000313" key="1">
    <source>
        <dbReference type="EMBL" id="KAG5620133.1"/>
    </source>
</evidence>
<name>A0A9J6A6E7_SOLCO</name>
<evidence type="ECO:0000313" key="2">
    <source>
        <dbReference type="Proteomes" id="UP000824120"/>
    </source>
</evidence>
<feature type="non-terminal residue" evidence="1">
    <location>
        <position position="78"/>
    </location>
</feature>
<proteinExistence type="predicted"/>